<dbReference type="AlphaFoldDB" id="A0A109XXY9"/>
<gene>
    <name evidence="1" type="ORF">AL504_20130</name>
</gene>
<sequence>MRAMIGQGRFQPVVVSLDSFYRGIHGNVTSAIAARHLDLPMEQITATRADDGSRLIRTFKRAWAARRDGLQDFKRILVRNQATLLVLGNDTGHIERAAIAAARSLDIPTLLVQDGFVSDQFSSDWRGRLNLLSAKAWLALGGSHVGRVPYGMGGCDHIAAHGEKWANMLSDRQSAPGATVHVTGHPSLDISLSGSGALDTREVAYFCTNFLSGMGDAQAHDRQIAEILQLREVLNRRYPDGTVLHIKLHPADDATAYKKLQDVPGLQLHADIELDTLVEHCWFCVTNISSAALESVARGRVCLMSGISVRSNYDRRLFAALPGTKFATWEEFDTLLDTLSEPDKYHEMLDTERQEIRVYFDFRPDATASARLAALIEAIATGASSPAPGMPSQ</sequence>
<dbReference type="Proteomes" id="UP000060602">
    <property type="component" value="Chromosome"/>
</dbReference>
<evidence type="ECO:0000313" key="1">
    <source>
        <dbReference type="EMBL" id="AMG38121.1"/>
    </source>
</evidence>
<dbReference type="SUPFAM" id="SSF53756">
    <property type="entry name" value="UDP-Glycosyltransferase/glycogen phosphorylase"/>
    <property type="match status" value="1"/>
</dbReference>
<protein>
    <submittedName>
        <fullName evidence="1">Uncharacterized protein</fullName>
    </submittedName>
</protein>
<evidence type="ECO:0000313" key="2">
    <source>
        <dbReference type="Proteomes" id="UP000060602"/>
    </source>
</evidence>
<accession>A0A109XXY9</accession>
<proteinExistence type="predicted"/>
<name>A0A109XXY9_ALCXX</name>
<dbReference type="EMBL" id="CP014060">
    <property type="protein sequence ID" value="AMG38121.1"/>
    <property type="molecule type" value="Genomic_DNA"/>
</dbReference>
<reference evidence="2" key="1">
    <citation type="submission" date="2015-12" db="EMBL/GenBank/DDBJ databases">
        <title>FDA dAtabase for Regulatory Grade micrObial Sequences (FDA-ARGOS): Supporting development and validation of Infectious Disease Dx tests.</title>
        <authorList>
            <person name="Case J."/>
            <person name="Tallon L."/>
            <person name="Sadzewicz L."/>
            <person name="Sengamalay N."/>
            <person name="Ott S."/>
            <person name="Godinez A."/>
            <person name="Nagaraj S."/>
            <person name="Nadendla S."/>
            <person name="Sichtig H."/>
        </authorList>
    </citation>
    <scope>NUCLEOTIDE SEQUENCE [LARGE SCALE GENOMIC DNA]</scope>
    <source>
        <strain evidence="2">FDAARGOS_147</strain>
    </source>
</reference>
<organism evidence="1 2">
    <name type="scientific">Alcaligenes xylosoxydans xylosoxydans</name>
    <name type="common">Achromobacter xylosoxidans</name>
    <dbReference type="NCBI Taxonomy" id="85698"/>
    <lineage>
        <taxon>Bacteria</taxon>
        <taxon>Pseudomonadati</taxon>
        <taxon>Pseudomonadota</taxon>
        <taxon>Betaproteobacteria</taxon>
        <taxon>Burkholderiales</taxon>
        <taxon>Alcaligenaceae</taxon>
        <taxon>Achromobacter</taxon>
    </lineage>
</organism>